<feature type="compositionally biased region" description="Pro residues" evidence="1">
    <location>
        <begin position="130"/>
        <end position="143"/>
    </location>
</feature>
<evidence type="ECO:0000313" key="3">
    <source>
        <dbReference type="Proteomes" id="UP001165160"/>
    </source>
</evidence>
<dbReference type="AlphaFoldDB" id="A0A9W7BEC7"/>
<evidence type="ECO:0000313" key="2">
    <source>
        <dbReference type="EMBL" id="GMH89001.1"/>
    </source>
</evidence>
<proteinExistence type="predicted"/>
<name>A0A9W7BEC7_9STRA</name>
<protein>
    <submittedName>
        <fullName evidence="2">Uncharacterized protein</fullName>
    </submittedName>
</protein>
<organism evidence="2 3">
    <name type="scientific">Triparma verrucosa</name>
    <dbReference type="NCBI Taxonomy" id="1606542"/>
    <lineage>
        <taxon>Eukaryota</taxon>
        <taxon>Sar</taxon>
        <taxon>Stramenopiles</taxon>
        <taxon>Ochrophyta</taxon>
        <taxon>Bolidophyceae</taxon>
        <taxon>Parmales</taxon>
        <taxon>Triparmaceae</taxon>
        <taxon>Triparma</taxon>
    </lineage>
</organism>
<accession>A0A9W7BEC7</accession>
<dbReference type="EMBL" id="BRXX01000089">
    <property type="protein sequence ID" value="GMH89001.1"/>
    <property type="molecule type" value="Genomic_DNA"/>
</dbReference>
<gene>
    <name evidence="2" type="ORF">TrVE_jg13172</name>
</gene>
<sequence length="257" mass="28834">MKRHEEDSDLPNVGSPSAWVVFIVFNPEGLFQKHGHGTFQEHKRIGEQRRIDGVGVNIGIGDGIGGIGDGETESKKEDSQVKTWYYFFDRDTDVKKFGDKIMQAAIKESNRRGGAEVTDDDIRESEIVPVPTPPSPPTPSTPRPDPEDCKERVDLENERRTERMLVEKSEGEELELKHPTEFKKSTLPRKAPTKRRDAAFQVAPPAPVAAPTHKTCKGDCKALKPLSTFYEEKSGKFRRKSNCKACTTEKRKMGVGR</sequence>
<dbReference type="Proteomes" id="UP001165160">
    <property type="component" value="Unassembled WGS sequence"/>
</dbReference>
<keyword evidence="3" id="KW-1185">Reference proteome</keyword>
<comment type="caution">
    <text evidence="2">The sequence shown here is derived from an EMBL/GenBank/DDBJ whole genome shotgun (WGS) entry which is preliminary data.</text>
</comment>
<feature type="region of interest" description="Disordered" evidence="1">
    <location>
        <begin position="109"/>
        <end position="215"/>
    </location>
</feature>
<reference evidence="3" key="1">
    <citation type="journal article" date="2023" name="Commun. Biol.">
        <title>Genome analysis of Parmales, the sister group of diatoms, reveals the evolutionary specialization of diatoms from phago-mixotrophs to photoautotrophs.</title>
        <authorList>
            <person name="Ban H."/>
            <person name="Sato S."/>
            <person name="Yoshikawa S."/>
            <person name="Yamada K."/>
            <person name="Nakamura Y."/>
            <person name="Ichinomiya M."/>
            <person name="Sato N."/>
            <person name="Blanc-Mathieu R."/>
            <person name="Endo H."/>
            <person name="Kuwata A."/>
            <person name="Ogata H."/>
        </authorList>
    </citation>
    <scope>NUCLEOTIDE SEQUENCE [LARGE SCALE GENOMIC DNA]</scope>
    <source>
        <strain evidence="3">NIES 3699</strain>
    </source>
</reference>
<evidence type="ECO:0000256" key="1">
    <source>
        <dbReference type="SAM" id="MobiDB-lite"/>
    </source>
</evidence>
<feature type="compositionally biased region" description="Basic and acidic residues" evidence="1">
    <location>
        <begin position="144"/>
        <end position="184"/>
    </location>
</feature>